<gene>
    <name evidence="1" type="ORF">pJE1_047</name>
</gene>
<proteinExistence type="predicted"/>
<evidence type="ECO:0000313" key="1">
    <source>
        <dbReference type="EMBL" id="AJW29469.1"/>
    </source>
</evidence>
<dbReference type="AlphaFoldDB" id="A0A0D4ZZ85"/>
<keyword evidence="1" id="KW-0614">Plasmid</keyword>
<sequence length="63" mass="7014">MTSKRYQGDPYWKRATVDGVCVKGTPYKKGDRVFFYPRTGAIYAGEAAQRASAEFDELAAMEG</sequence>
<accession>A0A0D4ZZ85</accession>
<dbReference type="RefSeq" id="WP_087575742.1">
    <property type="nucleotide sequence ID" value="NZ_KM017071.1"/>
</dbReference>
<name>A0A0D4ZZ85_9SPHN</name>
<geneLocation type="plasmid" evidence="1">
    <name>pJE1</name>
</geneLocation>
<protein>
    <submittedName>
        <fullName evidence="1">Uncharacterized protein</fullName>
    </submittedName>
</protein>
<dbReference type="EMBL" id="KM017071">
    <property type="protein sequence ID" value="AJW29469.1"/>
    <property type="molecule type" value="Genomic_DNA"/>
</dbReference>
<organism evidence="1">
    <name type="scientific">Sphingomonas sp. JE1</name>
    <dbReference type="NCBI Taxonomy" id="1628059"/>
    <lineage>
        <taxon>Bacteria</taxon>
        <taxon>Pseudomonadati</taxon>
        <taxon>Pseudomonadota</taxon>
        <taxon>Alphaproteobacteria</taxon>
        <taxon>Sphingomonadales</taxon>
        <taxon>Sphingomonadaceae</taxon>
        <taxon>Sphingomonas</taxon>
    </lineage>
</organism>
<reference evidence="1" key="1">
    <citation type="submission" date="2014-06" db="EMBL/GenBank/DDBJ databases">
        <title>Molecular and ecological studies on carbamate pesticide degrading bacteria isolated from agricultural soils.</title>
        <authorList>
            <person name="Kim D.-U."/>
            <person name="Ka J.-O."/>
        </authorList>
    </citation>
    <scope>NUCLEOTIDE SEQUENCE</scope>
    <source>
        <strain evidence="1">JE1</strain>
        <plasmid evidence="1">pJE1</plasmid>
    </source>
</reference>